<feature type="domain" description="Pyridoxamine 5'-phosphate oxidase N-terminal" evidence="1">
    <location>
        <begin position="149"/>
        <end position="260"/>
    </location>
</feature>
<sequence>MHKLTTVADVEATVGKPSPMVLQKTTRTLDDGCRTVLAHAPLAGFGFRDGEGIARTTVVGGAPGFAEVDSPTRLSFEAPPAMPGSGASMVFLLPGVGETLRLNGSVTDAADNRVTIELDESWVHCARCVLRSKLWSVAPRSTEVPGSTQDFLALSSFAVVSTWDADGRGDSSPKGDLPGFIRVLDGHTVAIPDRRGNKRADTFRNLVTCDHVAIAALIPGIDEVLHMSGTGYMTDDPQLLSTMAVQDKPPHAALVAHIEHASIEHSDAVAKSRIWDRSADPSDAPDLMKVAAQHLAQNRDTASMTRILSKGLAASPKLARRAIDASYRKELRDEGYGSDR</sequence>
<dbReference type="Gene3D" id="2.30.110.10">
    <property type="entry name" value="Electron Transport, Fmn-binding Protein, Chain A"/>
    <property type="match status" value="1"/>
</dbReference>
<keyword evidence="3" id="KW-1185">Reference proteome</keyword>
<dbReference type="InterPro" id="IPR012349">
    <property type="entry name" value="Split_barrel_FMN-bd"/>
</dbReference>
<dbReference type="PANTHER" id="PTHR42815">
    <property type="entry name" value="FAD-BINDING, PUTATIVE (AFU_ORTHOLOGUE AFUA_6G07600)-RELATED"/>
    <property type="match status" value="1"/>
</dbReference>
<evidence type="ECO:0000259" key="1">
    <source>
        <dbReference type="Pfam" id="PF01243"/>
    </source>
</evidence>
<evidence type="ECO:0000313" key="2">
    <source>
        <dbReference type="EMBL" id="SMD18681.1"/>
    </source>
</evidence>
<dbReference type="RefSeq" id="WP_084430088.1">
    <property type="nucleotide sequence ID" value="NZ_FWXV01000005.1"/>
</dbReference>
<accession>A0A1Y5XUX8</accession>
<dbReference type="SUPFAM" id="SSF50475">
    <property type="entry name" value="FMN-binding split barrel"/>
    <property type="match status" value="1"/>
</dbReference>
<reference evidence="2 3" key="1">
    <citation type="submission" date="2017-04" db="EMBL/GenBank/DDBJ databases">
        <authorList>
            <person name="Afonso C.L."/>
            <person name="Miller P.J."/>
            <person name="Scott M.A."/>
            <person name="Spackman E."/>
            <person name="Goraichik I."/>
            <person name="Dimitrov K.M."/>
            <person name="Suarez D.L."/>
            <person name="Swayne D.E."/>
        </authorList>
    </citation>
    <scope>NUCLEOTIDE SEQUENCE [LARGE SCALE GENOMIC DNA]</scope>
    <source>
        <strain evidence="2 3">DSM 43828</strain>
    </source>
</reference>
<organism evidence="2 3">
    <name type="scientific">Kibdelosporangium aridum</name>
    <dbReference type="NCBI Taxonomy" id="2030"/>
    <lineage>
        <taxon>Bacteria</taxon>
        <taxon>Bacillati</taxon>
        <taxon>Actinomycetota</taxon>
        <taxon>Actinomycetes</taxon>
        <taxon>Pseudonocardiales</taxon>
        <taxon>Pseudonocardiaceae</taxon>
        <taxon>Kibdelosporangium</taxon>
    </lineage>
</organism>
<dbReference type="Pfam" id="PF01243">
    <property type="entry name" value="PNPOx_N"/>
    <property type="match status" value="1"/>
</dbReference>
<dbReference type="Proteomes" id="UP000192674">
    <property type="component" value="Unassembled WGS sequence"/>
</dbReference>
<proteinExistence type="predicted"/>
<dbReference type="AlphaFoldDB" id="A0A1Y5XUX8"/>
<gene>
    <name evidence="2" type="ORF">SAMN05661093_05861</name>
</gene>
<dbReference type="PANTHER" id="PTHR42815:SF2">
    <property type="entry name" value="FAD-BINDING, PUTATIVE (AFU_ORTHOLOGUE AFUA_6G07600)-RELATED"/>
    <property type="match status" value="1"/>
</dbReference>
<name>A0A1Y5XUX8_KIBAR</name>
<dbReference type="InterPro" id="IPR011576">
    <property type="entry name" value="Pyridox_Oxase_N"/>
</dbReference>
<protein>
    <recommendedName>
        <fullName evidence="1">Pyridoxamine 5'-phosphate oxidase N-terminal domain-containing protein</fullName>
    </recommendedName>
</protein>
<dbReference type="OrthoDB" id="9790331at2"/>
<dbReference type="EMBL" id="FWXV01000005">
    <property type="protein sequence ID" value="SMD18681.1"/>
    <property type="molecule type" value="Genomic_DNA"/>
</dbReference>
<evidence type="ECO:0000313" key="3">
    <source>
        <dbReference type="Proteomes" id="UP000192674"/>
    </source>
</evidence>